<feature type="compositionally biased region" description="Polar residues" evidence="5">
    <location>
        <begin position="125"/>
        <end position="137"/>
    </location>
</feature>
<dbReference type="GO" id="GO:0051726">
    <property type="term" value="P:regulation of cell cycle"/>
    <property type="evidence" value="ECO:0007669"/>
    <property type="project" value="TreeGrafter"/>
</dbReference>
<evidence type="ECO:0000313" key="9">
    <source>
        <dbReference type="Proteomes" id="UP000663828"/>
    </source>
</evidence>
<feature type="compositionally biased region" description="Basic and acidic residues" evidence="5">
    <location>
        <begin position="140"/>
        <end position="149"/>
    </location>
</feature>
<name>A0A816BWY7_ADIRI</name>
<dbReference type="AlphaFoldDB" id="A0A816BWY7"/>
<keyword evidence="2 4" id="KW-0479">Metal-binding</keyword>
<comment type="caution">
    <text evidence="8">The sequence shown here is derived from an EMBL/GenBank/DDBJ whole genome shotgun (WGS) entry which is preliminary data.</text>
</comment>
<dbReference type="Proteomes" id="UP000663828">
    <property type="component" value="Unassembled WGS sequence"/>
</dbReference>
<dbReference type="Proteomes" id="UP000663852">
    <property type="component" value="Unassembled WGS sequence"/>
</dbReference>
<dbReference type="Gene3D" id="3.30.40.10">
    <property type="entry name" value="Zinc/RING finger domain, C3HC4 (zinc finger)"/>
    <property type="match status" value="1"/>
</dbReference>
<evidence type="ECO:0000313" key="8">
    <source>
        <dbReference type="EMBL" id="CAF1615897.1"/>
    </source>
</evidence>
<proteinExistence type="inferred from homology"/>
<keyword evidence="2 4" id="KW-0863">Zinc-finger</keyword>
<dbReference type="PANTHER" id="PTHR10044">
    <property type="entry name" value="INHIBITOR OF APOPTOSIS"/>
    <property type="match status" value="1"/>
</dbReference>
<evidence type="ECO:0000256" key="3">
    <source>
        <dbReference type="ARBA" id="ARBA00022833"/>
    </source>
</evidence>
<dbReference type="PANTHER" id="PTHR10044:SF139">
    <property type="entry name" value="DEATH-ASSOCIATED INHIBITOR OF APOPTOSIS 2"/>
    <property type="match status" value="1"/>
</dbReference>
<gene>
    <name evidence="7" type="ORF">EDS130_LOCUS10050</name>
    <name evidence="8" type="ORF">XAT740_LOCUS49551</name>
</gene>
<dbReference type="InterPro" id="IPR050784">
    <property type="entry name" value="IAP"/>
</dbReference>
<dbReference type="GO" id="GO:0005634">
    <property type="term" value="C:nucleus"/>
    <property type="evidence" value="ECO:0007669"/>
    <property type="project" value="TreeGrafter"/>
</dbReference>
<dbReference type="Pfam" id="PF13920">
    <property type="entry name" value="zf-C3HC4_3"/>
    <property type="match status" value="1"/>
</dbReference>
<dbReference type="OrthoDB" id="774873at2759"/>
<evidence type="ECO:0000259" key="6">
    <source>
        <dbReference type="PROSITE" id="PS50089"/>
    </source>
</evidence>
<dbReference type="EMBL" id="CAJNOJ010000034">
    <property type="protein sequence ID" value="CAF0906593.1"/>
    <property type="molecule type" value="Genomic_DNA"/>
</dbReference>
<dbReference type="SUPFAM" id="SSF57924">
    <property type="entry name" value="Inhibitor of apoptosis (IAP) repeat"/>
    <property type="match status" value="2"/>
</dbReference>
<dbReference type="GO" id="GO:0005737">
    <property type="term" value="C:cytoplasm"/>
    <property type="evidence" value="ECO:0007669"/>
    <property type="project" value="TreeGrafter"/>
</dbReference>
<sequence length="431" mass="48527">MDNSSASSDSFSGCEIKDVSSNRSFTNKKKLTNSDRLREKIALIKRETTKYGVYSACHMAACEFRYTGKGDSARCDRCGLIVDNWTMDMNPLNVHADRSSSCPFVQSIKSSSSSILPVSPSSSSTITVENSLTSSGRPESYSKRMKTEPGESLSPAISLFETNLLQQVRKRTFSHWPHRTDRSITRMIEAGFFSCNVGDQTICIYCGLLCKQWTDNDDPCEIHKLCSRTCPYVCAKLKRTKEVQSVFERQRQNQTSLAVSTEQLSIPDQATLDALLKARLDLPISCHLRNEGFEFSIVSQCWKNQLELKKDDFADDMDLYIACVILQKQNEHNNQDKSVVIPENIKKQNESRSEMINITTESSSSRSPDIVNENRSSYSAQANLCDICLTEQRQHVCLPCGHMFTCSQCGPTQLVCRKCKKTISTRVPLQL</sequence>
<feature type="region of interest" description="Disordered" evidence="5">
    <location>
        <begin position="121"/>
        <end position="150"/>
    </location>
</feature>
<dbReference type="InterPro" id="IPR001370">
    <property type="entry name" value="BIR_rpt"/>
</dbReference>
<comment type="similarity">
    <text evidence="1">Belongs to the IAP family.</text>
</comment>
<dbReference type="Pfam" id="PF00653">
    <property type="entry name" value="BIR"/>
    <property type="match status" value="2"/>
</dbReference>
<dbReference type="GO" id="GO:0008270">
    <property type="term" value="F:zinc ion binding"/>
    <property type="evidence" value="ECO:0007669"/>
    <property type="project" value="UniProtKB-KW"/>
</dbReference>
<dbReference type="InterPro" id="IPR013083">
    <property type="entry name" value="Znf_RING/FYVE/PHD"/>
</dbReference>
<reference evidence="8" key="1">
    <citation type="submission" date="2021-02" db="EMBL/GenBank/DDBJ databases">
        <authorList>
            <person name="Nowell W R."/>
        </authorList>
    </citation>
    <scope>NUCLEOTIDE SEQUENCE</scope>
</reference>
<organism evidence="8 9">
    <name type="scientific">Adineta ricciae</name>
    <name type="common">Rotifer</name>
    <dbReference type="NCBI Taxonomy" id="249248"/>
    <lineage>
        <taxon>Eukaryota</taxon>
        <taxon>Metazoa</taxon>
        <taxon>Spiralia</taxon>
        <taxon>Gnathifera</taxon>
        <taxon>Rotifera</taxon>
        <taxon>Eurotatoria</taxon>
        <taxon>Bdelloidea</taxon>
        <taxon>Adinetida</taxon>
        <taxon>Adinetidae</taxon>
        <taxon>Adineta</taxon>
    </lineage>
</organism>
<dbReference type="EMBL" id="CAJNOR010007368">
    <property type="protein sequence ID" value="CAF1615897.1"/>
    <property type="molecule type" value="Genomic_DNA"/>
</dbReference>
<keyword evidence="3" id="KW-0862">Zinc</keyword>
<dbReference type="SMART" id="SM00238">
    <property type="entry name" value="BIR"/>
    <property type="match status" value="2"/>
</dbReference>
<protein>
    <recommendedName>
        <fullName evidence="6">RING-type domain-containing protein</fullName>
    </recommendedName>
</protein>
<dbReference type="CDD" id="cd00022">
    <property type="entry name" value="BIR"/>
    <property type="match status" value="1"/>
</dbReference>
<feature type="domain" description="RING-type" evidence="6">
    <location>
        <begin position="385"/>
        <end position="420"/>
    </location>
</feature>
<dbReference type="PROSITE" id="PS50143">
    <property type="entry name" value="BIR_REPEAT_2"/>
    <property type="match status" value="2"/>
</dbReference>
<dbReference type="InterPro" id="IPR001841">
    <property type="entry name" value="Znf_RING"/>
</dbReference>
<evidence type="ECO:0000256" key="4">
    <source>
        <dbReference type="PROSITE-ProRule" id="PRU00175"/>
    </source>
</evidence>
<evidence type="ECO:0000256" key="2">
    <source>
        <dbReference type="ARBA" id="ARBA00022771"/>
    </source>
</evidence>
<evidence type="ECO:0000256" key="5">
    <source>
        <dbReference type="SAM" id="MobiDB-lite"/>
    </source>
</evidence>
<dbReference type="PROSITE" id="PS50089">
    <property type="entry name" value="ZF_RING_2"/>
    <property type="match status" value="1"/>
</dbReference>
<dbReference type="Gene3D" id="1.10.1170.10">
    <property type="entry name" value="Inhibitor Of Apoptosis Protein (2mihbC-IAP-1), Chain A"/>
    <property type="match status" value="2"/>
</dbReference>
<evidence type="ECO:0000313" key="7">
    <source>
        <dbReference type="EMBL" id="CAF0906593.1"/>
    </source>
</evidence>
<accession>A0A816BWY7</accession>
<keyword evidence="9" id="KW-1185">Reference proteome</keyword>
<evidence type="ECO:0000256" key="1">
    <source>
        <dbReference type="ARBA" id="ARBA00006672"/>
    </source>
</evidence>